<organism evidence="12 13">
    <name type="scientific">Rubripirellula lacrimiformis</name>
    <dbReference type="NCBI Taxonomy" id="1930273"/>
    <lineage>
        <taxon>Bacteria</taxon>
        <taxon>Pseudomonadati</taxon>
        <taxon>Planctomycetota</taxon>
        <taxon>Planctomycetia</taxon>
        <taxon>Pirellulales</taxon>
        <taxon>Pirellulaceae</taxon>
        <taxon>Rubripirellula</taxon>
    </lineage>
</organism>
<evidence type="ECO:0000256" key="11">
    <source>
        <dbReference type="ARBA" id="ARBA00049878"/>
    </source>
</evidence>
<evidence type="ECO:0000256" key="3">
    <source>
        <dbReference type="ARBA" id="ARBA00011950"/>
    </source>
</evidence>
<evidence type="ECO:0000256" key="5">
    <source>
        <dbReference type="ARBA" id="ARBA00023150"/>
    </source>
</evidence>
<proteinExistence type="inferred from homology"/>
<accession>A0A517NJL1</accession>
<dbReference type="GO" id="GO:0030366">
    <property type="term" value="F:molybdopterin synthase activity"/>
    <property type="evidence" value="ECO:0007669"/>
    <property type="project" value="UniProtKB-EC"/>
</dbReference>
<evidence type="ECO:0000256" key="9">
    <source>
        <dbReference type="ARBA" id="ARBA00030781"/>
    </source>
</evidence>
<reference evidence="12 13" key="1">
    <citation type="submission" date="2019-02" db="EMBL/GenBank/DDBJ databases">
        <title>Deep-cultivation of Planctomycetes and their phenomic and genomic characterization uncovers novel biology.</title>
        <authorList>
            <person name="Wiegand S."/>
            <person name="Jogler M."/>
            <person name="Boedeker C."/>
            <person name="Pinto D."/>
            <person name="Vollmers J."/>
            <person name="Rivas-Marin E."/>
            <person name="Kohn T."/>
            <person name="Peeters S.H."/>
            <person name="Heuer A."/>
            <person name="Rast P."/>
            <person name="Oberbeckmann S."/>
            <person name="Bunk B."/>
            <person name="Jeske O."/>
            <person name="Meyerdierks A."/>
            <person name="Storesund J.E."/>
            <person name="Kallscheuer N."/>
            <person name="Luecker S."/>
            <person name="Lage O.M."/>
            <person name="Pohl T."/>
            <person name="Merkel B.J."/>
            <person name="Hornburger P."/>
            <person name="Mueller R.-W."/>
            <person name="Bruemmer F."/>
            <person name="Labrenz M."/>
            <person name="Spormann A.M."/>
            <person name="Op den Camp H."/>
            <person name="Overmann J."/>
            <person name="Amann R."/>
            <person name="Jetten M.S.M."/>
            <person name="Mascher T."/>
            <person name="Medema M.H."/>
            <person name="Devos D.P."/>
            <person name="Kaster A.-K."/>
            <person name="Ovreas L."/>
            <person name="Rohde M."/>
            <person name="Galperin M.Y."/>
            <person name="Jogler C."/>
        </authorList>
    </citation>
    <scope>NUCLEOTIDE SEQUENCE [LARGE SCALE GENOMIC DNA]</scope>
    <source>
        <strain evidence="12 13">K22_7</strain>
    </source>
</reference>
<dbReference type="Gene3D" id="3.90.1170.40">
    <property type="entry name" value="Molybdopterin biosynthesis MoaE subunit"/>
    <property type="match status" value="1"/>
</dbReference>
<evidence type="ECO:0000256" key="8">
    <source>
        <dbReference type="ARBA" id="ARBA00030407"/>
    </source>
</evidence>
<dbReference type="Proteomes" id="UP000318538">
    <property type="component" value="Chromosome"/>
</dbReference>
<dbReference type="CDD" id="cd00756">
    <property type="entry name" value="MoaE"/>
    <property type="match status" value="1"/>
</dbReference>
<evidence type="ECO:0000256" key="2">
    <source>
        <dbReference type="ARBA" id="ARBA00005426"/>
    </source>
</evidence>
<dbReference type="EC" id="2.8.1.12" evidence="3"/>
<keyword evidence="5" id="KW-0501">Molybdenum cofactor biosynthesis</keyword>
<dbReference type="PANTHER" id="PTHR23404">
    <property type="entry name" value="MOLYBDOPTERIN SYNTHASE RELATED"/>
    <property type="match status" value="1"/>
</dbReference>
<name>A0A517NJL1_9BACT</name>
<gene>
    <name evidence="12" type="primary">moaE</name>
    <name evidence="12" type="ORF">K227x_56480</name>
</gene>
<dbReference type="SUPFAM" id="SSF54690">
    <property type="entry name" value="Molybdopterin synthase subunit MoaE"/>
    <property type="match status" value="1"/>
</dbReference>
<comment type="catalytic activity">
    <reaction evidence="11">
        <text>2 [molybdopterin-synthase sulfur-carrier protein]-C-terminal-Gly-aminoethanethioate + cyclic pyranopterin phosphate + H2O = molybdopterin + 2 [molybdopterin-synthase sulfur-carrier protein]-C-terminal Gly-Gly + 2 H(+)</text>
        <dbReference type="Rhea" id="RHEA:26333"/>
        <dbReference type="Rhea" id="RHEA-COMP:12202"/>
        <dbReference type="Rhea" id="RHEA-COMP:19907"/>
        <dbReference type="ChEBI" id="CHEBI:15377"/>
        <dbReference type="ChEBI" id="CHEBI:15378"/>
        <dbReference type="ChEBI" id="CHEBI:58698"/>
        <dbReference type="ChEBI" id="CHEBI:59648"/>
        <dbReference type="ChEBI" id="CHEBI:90778"/>
        <dbReference type="ChEBI" id="CHEBI:232372"/>
        <dbReference type="EC" id="2.8.1.12"/>
    </reaction>
</comment>
<protein>
    <recommendedName>
        <fullName evidence="4">Molybdopterin synthase catalytic subunit</fullName>
        <ecNumber evidence="3">2.8.1.12</ecNumber>
    </recommendedName>
    <alternativeName>
        <fullName evidence="9">MPT synthase subunit 2</fullName>
    </alternativeName>
    <alternativeName>
        <fullName evidence="7">Molybdenum cofactor biosynthesis protein E</fullName>
    </alternativeName>
    <alternativeName>
        <fullName evidence="8">Molybdopterin-converting factor large subunit</fullName>
    </alternativeName>
    <alternativeName>
        <fullName evidence="10">Molybdopterin-converting factor subunit 2</fullName>
    </alternativeName>
</protein>
<evidence type="ECO:0000256" key="6">
    <source>
        <dbReference type="ARBA" id="ARBA00026066"/>
    </source>
</evidence>
<comment type="subunit">
    <text evidence="6">Heterotetramer of 2 MoaD subunits and 2 MoaE subunits. Also stable as homodimer. The enzyme changes between these two forms during catalysis.</text>
</comment>
<keyword evidence="13" id="KW-1185">Reference proteome</keyword>
<evidence type="ECO:0000256" key="1">
    <source>
        <dbReference type="ARBA" id="ARBA00005046"/>
    </source>
</evidence>
<dbReference type="KEGG" id="rlc:K227x_56480"/>
<sequence>MNREPNDSRQESFDRPGHWRHIELVDGPIDIAALTTRLGDPDVGAHGWFIGVTRRTTDQRITETLCYEAHREMAVSELQRLAEQAAEKFSLRQVIIVHRLGPVPVGQASIVVGCCSPHRVETFAALPWMMDVLKQDVPIWKQETYVDGSQQWVHPTDD</sequence>
<dbReference type="GO" id="GO:0006777">
    <property type="term" value="P:Mo-molybdopterin cofactor biosynthetic process"/>
    <property type="evidence" value="ECO:0007669"/>
    <property type="project" value="UniProtKB-KW"/>
</dbReference>
<evidence type="ECO:0000256" key="10">
    <source>
        <dbReference type="ARBA" id="ARBA00032474"/>
    </source>
</evidence>
<evidence type="ECO:0000256" key="4">
    <source>
        <dbReference type="ARBA" id="ARBA00013858"/>
    </source>
</evidence>
<dbReference type="EMBL" id="CP036525">
    <property type="protein sequence ID" value="QDT07223.1"/>
    <property type="molecule type" value="Genomic_DNA"/>
</dbReference>
<comment type="similarity">
    <text evidence="2">Belongs to the MoaE family.</text>
</comment>
<evidence type="ECO:0000313" key="12">
    <source>
        <dbReference type="EMBL" id="QDT07223.1"/>
    </source>
</evidence>
<dbReference type="InterPro" id="IPR003448">
    <property type="entry name" value="Mopterin_biosynth_MoaE"/>
</dbReference>
<dbReference type="Pfam" id="PF02391">
    <property type="entry name" value="MoaE"/>
    <property type="match status" value="1"/>
</dbReference>
<dbReference type="AlphaFoldDB" id="A0A517NJL1"/>
<comment type="pathway">
    <text evidence="1">Cofactor biosynthesis; molybdopterin biosynthesis.</text>
</comment>
<evidence type="ECO:0000256" key="7">
    <source>
        <dbReference type="ARBA" id="ARBA00029745"/>
    </source>
</evidence>
<dbReference type="InterPro" id="IPR036563">
    <property type="entry name" value="MoaE_sf"/>
</dbReference>
<evidence type="ECO:0000313" key="13">
    <source>
        <dbReference type="Proteomes" id="UP000318538"/>
    </source>
</evidence>
<dbReference type="OrthoDB" id="9803224at2"/>
<keyword evidence="12" id="KW-0808">Transferase</keyword>
<dbReference type="RefSeq" id="WP_145174882.1">
    <property type="nucleotide sequence ID" value="NZ_CP036525.1"/>
</dbReference>